<protein>
    <recommendedName>
        <fullName evidence="2 8">Shikimate dehydrogenase (NADP(+))</fullName>
        <shortName evidence="8">SDH</shortName>
        <ecNumber evidence="2 8">1.1.1.25</ecNumber>
    </recommendedName>
</protein>
<feature type="domain" description="SDH C-terminal" evidence="11">
    <location>
        <begin position="242"/>
        <end position="260"/>
    </location>
</feature>
<keyword evidence="4 8" id="KW-0521">NADP</keyword>
<evidence type="ECO:0000259" key="11">
    <source>
        <dbReference type="Pfam" id="PF18317"/>
    </source>
</evidence>
<evidence type="ECO:0000313" key="13">
    <source>
        <dbReference type="Proteomes" id="UP000506160"/>
    </source>
</evidence>
<dbReference type="Pfam" id="PF01488">
    <property type="entry name" value="Shikimate_DH"/>
    <property type="match status" value="1"/>
</dbReference>
<evidence type="ECO:0000256" key="3">
    <source>
        <dbReference type="ARBA" id="ARBA00022605"/>
    </source>
</evidence>
<keyword evidence="13" id="KW-1185">Reference proteome</keyword>
<dbReference type="GO" id="GO:0005829">
    <property type="term" value="C:cytosol"/>
    <property type="evidence" value="ECO:0007669"/>
    <property type="project" value="TreeGrafter"/>
</dbReference>
<accession>A0AB94IC67</accession>
<feature type="binding site" evidence="8">
    <location>
        <position position="67"/>
    </location>
    <ligand>
        <name>shikimate</name>
        <dbReference type="ChEBI" id="CHEBI:36208"/>
    </ligand>
</feature>
<keyword evidence="6 8" id="KW-0057">Aromatic amino acid biosynthesis</keyword>
<comment type="function">
    <text evidence="8">Involved in the biosynthesis of the chorismate, which leads to the biosynthesis of aromatic amino acids. Catalyzes the reversible NADPH linked reduction of 3-dehydroshikimate (DHSA) to yield shikimate (SA).</text>
</comment>
<dbReference type="SUPFAM" id="SSF53223">
    <property type="entry name" value="Aminoacid dehydrogenase-like, N-terminal domain"/>
    <property type="match status" value="1"/>
</dbReference>
<comment type="similarity">
    <text evidence="8">Belongs to the shikimate dehydrogenase family.</text>
</comment>
<feature type="binding site" evidence="8">
    <location>
        <position position="242"/>
    </location>
    <ligand>
        <name>NADP(+)</name>
        <dbReference type="ChEBI" id="CHEBI:58349"/>
    </ligand>
</feature>
<evidence type="ECO:0000256" key="1">
    <source>
        <dbReference type="ARBA" id="ARBA00004871"/>
    </source>
</evidence>
<dbReference type="RefSeq" id="WP_024496169.1">
    <property type="nucleotide sequence ID" value="NZ_AWGA01000057.1"/>
</dbReference>
<organism evidence="12 13">
    <name type="scientific">Candidatus Schmidhempelia bombi str. Bimp</name>
    <dbReference type="NCBI Taxonomy" id="1387197"/>
    <lineage>
        <taxon>Bacteria</taxon>
        <taxon>Pseudomonadati</taxon>
        <taxon>Pseudomonadota</taxon>
        <taxon>Gammaproteobacteria</taxon>
        <taxon>Orbales</taxon>
        <taxon>Orbaceae</taxon>
        <taxon>Candidatus Schmidhempelia</taxon>
    </lineage>
</organism>
<feature type="active site" description="Proton acceptor" evidence="8">
    <location>
        <position position="71"/>
    </location>
</feature>
<evidence type="ECO:0000259" key="10">
    <source>
        <dbReference type="Pfam" id="PF08501"/>
    </source>
</evidence>
<sequence>MNQITLPTLYGIIGYPLGHSLSPLLHSTAFHDLGIPAVLLPWSTPPEKLAVFVEAMRLFNIQGSCVTIPHKQAIIPFLDKITLEAKETGAVNLIYREGELLCGDNTDVRGFMAPLMNIPRATAQDNVLLLGAGGAARAIIVGLQRLGYTDITVSNRNATSAQLLAQQFNLKVIEWDKRYTLKAQLVINATPLGMQGQFQTQTAYNYDGFKGRTGIAYDIVYTPYVTVFLQEAEKAGWQTISGLDMFIGQAEAQFKTWTGKNLSENAKQVIIDTVIPQHFSNKKG</sequence>
<feature type="binding site" evidence="8">
    <location>
        <position position="92"/>
    </location>
    <ligand>
        <name>shikimate</name>
        <dbReference type="ChEBI" id="CHEBI:36208"/>
    </ligand>
</feature>
<dbReference type="InterPro" id="IPR006151">
    <property type="entry name" value="Shikm_DH/Glu-tRNA_Rdtase"/>
</dbReference>
<dbReference type="PANTHER" id="PTHR21089">
    <property type="entry name" value="SHIKIMATE DEHYDROGENASE"/>
    <property type="match status" value="1"/>
</dbReference>
<dbReference type="Gene3D" id="3.40.50.10860">
    <property type="entry name" value="Leucine Dehydrogenase, chain A, domain 1"/>
    <property type="match status" value="1"/>
</dbReference>
<proteinExistence type="inferred from homology"/>
<evidence type="ECO:0000259" key="9">
    <source>
        <dbReference type="Pfam" id="PF01488"/>
    </source>
</evidence>
<feature type="domain" description="Quinate/shikimate 5-dehydrogenase/glutamyl-tRNA reductase" evidence="9">
    <location>
        <begin position="122"/>
        <end position="176"/>
    </location>
</feature>
<keyword evidence="5 8" id="KW-0560">Oxidoreductase</keyword>
<dbReference type="EC" id="1.1.1.25" evidence="2 8"/>
<evidence type="ECO:0000256" key="8">
    <source>
        <dbReference type="HAMAP-Rule" id="MF_00222"/>
    </source>
</evidence>
<dbReference type="InterPro" id="IPR013708">
    <property type="entry name" value="Shikimate_DH-bd_N"/>
</dbReference>
<dbReference type="InterPro" id="IPR041121">
    <property type="entry name" value="SDH_C"/>
</dbReference>
<dbReference type="InterPro" id="IPR036291">
    <property type="entry name" value="NAD(P)-bd_dom_sf"/>
</dbReference>
<feature type="binding site" evidence="8">
    <location>
        <begin position="20"/>
        <end position="22"/>
    </location>
    <ligand>
        <name>shikimate</name>
        <dbReference type="ChEBI" id="CHEBI:36208"/>
    </ligand>
</feature>
<evidence type="ECO:0000256" key="2">
    <source>
        <dbReference type="ARBA" id="ARBA00012962"/>
    </source>
</evidence>
<dbReference type="GO" id="GO:0009073">
    <property type="term" value="P:aromatic amino acid family biosynthetic process"/>
    <property type="evidence" value="ECO:0007669"/>
    <property type="project" value="UniProtKB-KW"/>
</dbReference>
<feature type="binding site" evidence="8">
    <location>
        <begin position="131"/>
        <end position="135"/>
    </location>
    <ligand>
        <name>NADP(+)</name>
        <dbReference type="ChEBI" id="CHEBI:58349"/>
    </ligand>
</feature>
<comment type="caution">
    <text evidence="8">Lacks conserved residue(s) required for the propagation of feature annotation.</text>
</comment>
<comment type="catalytic activity">
    <reaction evidence="7 8">
        <text>shikimate + NADP(+) = 3-dehydroshikimate + NADPH + H(+)</text>
        <dbReference type="Rhea" id="RHEA:17737"/>
        <dbReference type="ChEBI" id="CHEBI:15378"/>
        <dbReference type="ChEBI" id="CHEBI:16630"/>
        <dbReference type="ChEBI" id="CHEBI:36208"/>
        <dbReference type="ChEBI" id="CHEBI:57783"/>
        <dbReference type="ChEBI" id="CHEBI:58349"/>
        <dbReference type="EC" id="1.1.1.25"/>
    </reaction>
</comment>
<dbReference type="Proteomes" id="UP000506160">
    <property type="component" value="Unassembled WGS sequence"/>
</dbReference>
<name>A0AB94IC67_9GAMM</name>
<dbReference type="GO" id="GO:0008652">
    <property type="term" value="P:amino acid biosynthetic process"/>
    <property type="evidence" value="ECO:0007669"/>
    <property type="project" value="UniProtKB-KW"/>
</dbReference>
<dbReference type="Pfam" id="PF18317">
    <property type="entry name" value="SDH_C"/>
    <property type="match status" value="1"/>
</dbReference>
<dbReference type="GO" id="GO:0009423">
    <property type="term" value="P:chorismate biosynthetic process"/>
    <property type="evidence" value="ECO:0007669"/>
    <property type="project" value="UniProtKB-UniRule"/>
</dbReference>
<dbReference type="GO" id="GO:0050661">
    <property type="term" value="F:NADP binding"/>
    <property type="evidence" value="ECO:0007669"/>
    <property type="project" value="InterPro"/>
</dbReference>
<comment type="caution">
    <text evidence="12">The sequence shown here is derived from an EMBL/GenBank/DDBJ whole genome shotgun (WGS) entry which is preliminary data.</text>
</comment>
<comment type="pathway">
    <text evidence="1 8">Metabolic intermediate biosynthesis; chorismate biosynthesis; chorismate from D-erythrose 4-phosphate and phosphoenolpyruvate: step 4/7.</text>
</comment>
<feature type="binding site" evidence="8">
    <location>
        <position position="219"/>
    </location>
    <ligand>
        <name>NADP(+)</name>
        <dbReference type="ChEBI" id="CHEBI:58349"/>
    </ligand>
</feature>
<dbReference type="NCBIfam" id="TIGR00507">
    <property type="entry name" value="aroE"/>
    <property type="match status" value="1"/>
</dbReference>
<dbReference type="InterPro" id="IPR022893">
    <property type="entry name" value="Shikimate_DH_fam"/>
</dbReference>
<feature type="binding site" evidence="8">
    <location>
        <position position="249"/>
    </location>
    <ligand>
        <name>shikimate</name>
        <dbReference type="ChEBI" id="CHEBI:36208"/>
    </ligand>
</feature>
<dbReference type="PANTHER" id="PTHR21089:SF1">
    <property type="entry name" value="BIFUNCTIONAL 3-DEHYDROQUINATE DEHYDRATASE_SHIKIMATE DEHYDROGENASE, CHLOROPLASTIC"/>
    <property type="match status" value="1"/>
</dbReference>
<evidence type="ECO:0000256" key="6">
    <source>
        <dbReference type="ARBA" id="ARBA00023141"/>
    </source>
</evidence>
<dbReference type="HAMAP" id="MF_00222">
    <property type="entry name" value="Shikimate_DH_AroE"/>
    <property type="match status" value="1"/>
</dbReference>
<feature type="binding site" evidence="8">
    <location>
        <position position="221"/>
    </location>
    <ligand>
        <name>shikimate</name>
        <dbReference type="ChEBI" id="CHEBI:36208"/>
    </ligand>
</feature>
<dbReference type="Gene3D" id="3.40.50.720">
    <property type="entry name" value="NAD(P)-binding Rossmann-like Domain"/>
    <property type="match status" value="1"/>
</dbReference>
<feature type="binding site" evidence="8">
    <location>
        <position position="107"/>
    </location>
    <ligand>
        <name>shikimate</name>
        <dbReference type="ChEBI" id="CHEBI:36208"/>
    </ligand>
</feature>
<evidence type="ECO:0000313" key="12">
    <source>
        <dbReference type="EMBL" id="TEA27003.1"/>
    </source>
</evidence>
<dbReference type="GO" id="GO:0004764">
    <property type="term" value="F:shikimate 3-dehydrogenase (NADP+) activity"/>
    <property type="evidence" value="ECO:0007669"/>
    <property type="project" value="UniProtKB-UniRule"/>
</dbReference>
<dbReference type="GO" id="GO:0019632">
    <property type="term" value="P:shikimate metabolic process"/>
    <property type="evidence" value="ECO:0007669"/>
    <property type="project" value="InterPro"/>
</dbReference>
<gene>
    <name evidence="8 12" type="primary">aroE</name>
    <name evidence="12" type="ORF">O970_05670</name>
</gene>
<dbReference type="Pfam" id="PF08501">
    <property type="entry name" value="Shikimate_dh_N"/>
    <property type="match status" value="1"/>
</dbReference>
<dbReference type="InterPro" id="IPR046346">
    <property type="entry name" value="Aminoacid_DH-like_N_sf"/>
</dbReference>
<evidence type="ECO:0000256" key="4">
    <source>
        <dbReference type="ARBA" id="ARBA00022857"/>
    </source>
</evidence>
<keyword evidence="3 8" id="KW-0028">Amino-acid biosynthesis</keyword>
<dbReference type="AlphaFoldDB" id="A0AB94IC67"/>
<dbReference type="EMBL" id="AWGA01000057">
    <property type="protein sequence ID" value="TEA27003.1"/>
    <property type="molecule type" value="Genomic_DNA"/>
</dbReference>
<evidence type="ECO:0000256" key="7">
    <source>
        <dbReference type="ARBA" id="ARBA00049442"/>
    </source>
</evidence>
<evidence type="ECO:0000256" key="5">
    <source>
        <dbReference type="ARBA" id="ARBA00023002"/>
    </source>
</evidence>
<comment type="subunit">
    <text evidence="8">Homodimer.</text>
</comment>
<dbReference type="CDD" id="cd01065">
    <property type="entry name" value="NAD_bind_Shikimate_DH"/>
    <property type="match status" value="1"/>
</dbReference>
<dbReference type="SUPFAM" id="SSF51735">
    <property type="entry name" value="NAD(P)-binding Rossmann-fold domains"/>
    <property type="match status" value="1"/>
</dbReference>
<reference evidence="12 13" key="1">
    <citation type="journal article" date="2014" name="Appl. Environ. Microbiol.">
        <title>Genomic features of a bumble bee symbiont reflect its host environment.</title>
        <authorList>
            <person name="Martinson V.G."/>
            <person name="Magoc T."/>
            <person name="Koch H."/>
            <person name="Salzberg S.L."/>
            <person name="Moran N.A."/>
        </authorList>
    </citation>
    <scope>NUCLEOTIDE SEQUENCE [LARGE SCALE GENOMIC DNA]</scope>
    <source>
        <strain evidence="12 13">Bimp</strain>
    </source>
</reference>
<feature type="domain" description="Shikimate dehydrogenase substrate binding N-terminal" evidence="10">
    <location>
        <begin position="12"/>
        <end position="94"/>
    </location>
</feature>
<dbReference type="InterPro" id="IPR011342">
    <property type="entry name" value="Shikimate_DH"/>
</dbReference>